<organism evidence="2 3">
    <name type="scientific">Salinicola corii</name>
    <dbReference type="NCBI Taxonomy" id="2606937"/>
    <lineage>
        <taxon>Bacteria</taxon>
        <taxon>Pseudomonadati</taxon>
        <taxon>Pseudomonadota</taxon>
        <taxon>Gammaproteobacteria</taxon>
        <taxon>Oceanospirillales</taxon>
        <taxon>Halomonadaceae</taxon>
        <taxon>Salinicola</taxon>
    </lineage>
</organism>
<dbReference type="RefSeq" id="WP_149434668.1">
    <property type="nucleotide sequence ID" value="NZ_VTPX01000003.1"/>
</dbReference>
<keyword evidence="1" id="KW-0812">Transmembrane</keyword>
<keyword evidence="1" id="KW-0472">Membrane</keyword>
<accession>A0A640WFR6</accession>
<dbReference type="Proteomes" id="UP000466024">
    <property type="component" value="Unassembled WGS sequence"/>
</dbReference>
<feature type="transmembrane region" description="Helical" evidence="1">
    <location>
        <begin position="116"/>
        <end position="134"/>
    </location>
</feature>
<keyword evidence="1" id="KW-1133">Transmembrane helix</keyword>
<protein>
    <recommendedName>
        <fullName evidence="4">GGDEF domain-containing protein</fullName>
    </recommendedName>
</protein>
<evidence type="ECO:0008006" key="4">
    <source>
        <dbReference type="Google" id="ProtNLM"/>
    </source>
</evidence>
<evidence type="ECO:0000256" key="1">
    <source>
        <dbReference type="SAM" id="Phobius"/>
    </source>
</evidence>
<keyword evidence="3" id="KW-1185">Reference proteome</keyword>
<gene>
    <name evidence="2" type="ORF">F0A16_06910</name>
</gene>
<evidence type="ECO:0000313" key="2">
    <source>
        <dbReference type="EMBL" id="KAA0019075.1"/>
    </source>
</evidence>
<comment type="caution">
    <text evidence="2">The sequence shown here is derived from an EMBL/GenBank/DDBJ whole genome shotgun (WGS) entry which is preliminary data.</text>
</comment>
<feature type="transmembrane region" description="Helical" evidence="1">
    <location>
        <begin position="52"/>
        <end position="71"/>
    </location>
</feature>
<dbReference type="EMBL" id="VTPX01000003">
    <property type="protein sequence ID" value="KAA0019075.1"/>
    <property type="molecule type" value="Genomic_DNA"/>
</dbReference>
<evidence type="ECO:0000313" key="3">
    <source>
        <dbReference type="Proteomes" id="UP000466024"/>
    </source>
</evidence>
<feature type="transmembrane region" description="Helical" evidence="1">
    <location>
        <begin position="78"/>
        <end position="110"/>
    </location>
</feature>
<name>A0A640WFR6_9GAMM</name>
<sequence length="275" mass="30191">MQSKYKSLGSRTLLSLLSLLALLAGWLAEDATRVVAWIGCIAFALLTVRPSRLSHWLPIMIALLSIALLATHHASSHIWLWALPLCLLGLPGRAGVTASVLIYVLSVIYVGWTLPLPTAVVAGIALAIVWLLCLDRQRVSAKTPADTQSSWLLPAAQLDSGIQRELKRAERESLHAEVTVFGCARSTTADMAALCRRLQEALTLYERAYRLNDYGIAVIVVATSAETAKQRRQQLRHAIAPHKEVSSTPLTEIGNRFANYHGKRSSPVPEVQPWH</sequence>
<reference evidence="2 3" key="1">
    <citation type="submission" date="2019-08" db="EMBL/GenBank/DDBJ databases">
        <title>Bioinformatics analysis of the strain L3 and L5.</title>
        <authorList>
            <person name="Li X."/>
        </authorList>
    </citation>
    <scope>NUCLEOTIDE SEQUENCE [LARGE SCALE GENOMIC DNA]</scope>
    <source>
        <strain evidence="2 3">L3</strain>
    </source>
</reference>
<dbReference type="AlphaFoldDB" id="A0A640WFR6"/>
<proteinExistence type="predicted"/>